<evidence type="ECO:0000259" key="2">
    <source>
        <dbReference type="Pfam" id="PF00582"/>
    </source>
</evidence>
<dbReference type="CDD" id="cd00293">
    <property type="entry name" value="USP-like"/>
    <property type="match status" value="2"/>
</dbReference>
<dbReference type="SUPFAM" id="SSF52402">
    <property type="entry name" value="Adenine nucleotide alpha hydrolases-like"/>
    <property type="match status" value="2"/>
</dbReference>
<reference evidence="4" key="1">
    <citation type="submission" date="2016-08" db="EMBL/GenBank/DDBJ databases">
        <title>Discovery of first anaerobic lithoheterotrophic haloarchae widely represented in hypersaline habitats.</title>
        <authorList>
            <person name="Sorokin D.Y."/>
            <person name="Kublanov I.V."/>
            <person name="Roman P."/>
            <person name="Sinninghe Damste J.S."/>
            <person name="Golyshin P.N."/>
            <person name="Rojo D."/>
            <person name="Ciordia S."/>
            <person name="Mena Md.C."/>
            <person name="Ferrer M."/>
            <person name="Smedile F."/>
            <person name="Messina E."/>
            <person name="La Cono V."/>
            <person name="Yakimov M.M."/>
        </authorList>
    </citation>
    <scope>NUCLEOTIDE SEQUENCE [LARGE SCALE GENOMIC DNA]</scope>
    <source>
        <strain evidence="4">HSR6</strain>
    </source>
</reference>
<comment type="similarity">
    <text evidence="1">Belongs to the universal stress protein A family.</text>
</comment>
<dbReference type="Pfam" id="PF00582">
    <property type="entry name" value="Usp"/>
    <property type="match status" value="2"/>
</dbReference>
<name>A0A1J1A9T6_9EURY</name>
<evidence type="ECO:0000313" key="3">
    <source>
        <dbReference type="EMBL" id="APE94503.1"/>
    </source>
</evidence>
<dbReference type="OrthoDB" id="43026at2157"/>
<evidence type="ECO:0000313" key="4">
    <source>
        <dbReference type="Proteomes" id="UP000186165"/>
    </source>
</evidence>
<dbReference type="Gene3D" id="3.40.50.12370">
    <property type="match status" value="1"/>
</dbReference>
<dbReference type="Proteomes" id="UP000186165">
    <property type="component" value="Chromosome"/>
</dbReference>
<dbReference type="EMBL" id="CP016804">
    <property type="protein sequence ID" value="APE94503.1"/>
    <property type="molecule type" value="Genomic_DNA"/>
</dbReference>
<proteinExistence type="inferred from homology"/>
<feature type="domain" description="UspA" evidence="2">
    <location>
        <begin position="153"/>
        <end position="274"/>
    </location>
</feature>
<keyword evidence="4" id="KW-1185">Reference proteome</keyword>
<dbReference type="PANTHER" id="PTHR46268">
    <property type="entry name" value="STRESS RESPONSE PROTEIN NHAX"/>
    <property type="match status" value="1"/>
</dbReference>
<dbReference type="AlphaFoldDB" id="A0A1J1A9T6"/>
<dbReference type="InterPro" id="IPR006016">
    <property type="entry name" value="UspA"/>
</dbReference>
<protein>
    <submittedName>
        <fullName evidence="3">Universal stress protein UspA</fullName>
    </submittedName>
</protein>
<feature type="domain" description="UspA" evidence="2">
    <location>
        <begin position="10"/>
        <end position="141"/>
    </location>
</feature>
<dbReference type="PANTHER" id="PTHR46268:SF6">
    <property type="entry name" value="UNIVERSAL STRESS PROTEIN UP12"/>
    <property type="match status" value="1"/>
</dbReference>
<dbReference type="RefSeq" id="WP_071932466.1">
    <property type="nucleotide sequence ID" value="NZ_CP016804.1"/>
</dbReference>
<dbReference type="KEGG" id="hhsr:HSR6_0027"/>
<gene>
    <name evidence="3" type="primary">uspA2</name>
    <name evidence="3" type="ORF">HSR6_0027</name>
</gene>
<organism evidence="3 4">
    <name type="scientific">Halodesulfurarchaeum formicicum</name>
    <dbReference type="NCBI Taxonomy" id="1873524"/>
    <lineage>
        <taxon>Archaea</taxon>
        <taxon>Methanobacteriati</taxon>
        <taxon>Methanobacteriota</taxon>
        <taxon>Stenosarchaea group</taxon>
        <taxon>Halobacteria</taxon>
        <taxon>Halobacteriales</taxon>
        <taxon>Halobacteriaceae</taxon>
        <taxon>Halodesulfurarchaeum</taxon>
    </lineage>
</organism>
<sequence length="295" mass="30887">MVGRGSDGDVMVAVEDPAQVAQLVRTARDIAQGYGGTVRLVTVVVKPYESPFGMFSDETIVQEFAADSHELLDRAPDPEGVEVVRDLVVARSVEKGLVSAVKRTNPAALVIGWDSDPRRSDALLGTTVDHVLEHAPTDVYVERIGREAGTVESVLLPVAGGPHTPTARTAAVAIARANDAAITVLTVATETTPETEARAVIDQEAATIREQQPDLTVETQIERGTVEDAIVDAAGAHDVLVLGATRKGPLRGRLVGSVPRRIVDGTEQTVIIARSASVAGGLFSRVAAALTGGGR</sequence>
<evidence type="ECO:0000256" key="1">
    <source>
        <dbReference type="ARBA" id="ARBA00008791"/>
    </source>
</evidence>
<dbReference type="GeneID" id="30416556"/>
<accession>A0A1J1A9T6</accession>